<proteinExistence type="predicted"/>
<dbReference type="PROSITE" id="PS51257">
    <property type="entry name" value="PROKAR_LIPOPROTEIN"/>
    <property type="match status" value="1"/>
</dbReference>
<keyword evidence="3" id="KW-1185">Reference proteome</keyword>
<protein>
    <recommendedName>
        <fullName evidence="4">Lipoprotein</fullName>
    </recommendedName>
</protein>
<keyword evidence="1" id="KW-0732">Signal</keyword>
<dbReference type="RefSeq" id="WP_192543199.1">
    <property type="nucleotide sequence ID" value="NZ_CAXYBX010000001.1"/>
</dbReference>
<evidence type="ECO:0008006" key="4">
    <source>
        <dbReference type="Google" id="ProtNLM"/>
    </source>
</evidence>
<dbReference type="EMBL" id="RRZA01000137">
    <property type="protein sequence ID" value="MBE0459898.1"/>
    <property type="molecule type" value="Genomic_DNA"/>
</dbReference>
<comment type="caution">
    <text evidence="2">The sequence shown here is derived from an EMBL/GenBank/DDBJ whole genome shotgun (WGS) entry which is preliminary data.</text>
</comment>
<dbReference type="Proteomes" id="UP000707245">
    <property type="component" value="Unassembled WGS sequence"/>
</dbReference>
<sequence length="141" mass="15909">MKLLINYKAIITVLAMFSCSACSQQPLQETTKSIQPIEEVQGTIGSEPVTYLRYNTEIEPCITIKLNDLGELKQLCSFTDQQGNITDVRTDVAGVDYLLPVFTEHGLTVTLDLFSYYLDCQITLSNKIIEDPVCQFRDMED</sequence>
<reference evidence="2 3" key="1">
    <citation type="submission" date="2020-07" db="EMBL/GenBank/DDBJ databases">
        <title>Halophilic bacteria isolated from french cheeses.</title>
        <authorList>
            <person name="Kothe C.I."/>
            <person name="Farah-Kraiem B."/>
            <person name="Renault P."/>
            <person name="Dridi B."/>
        </authorList>
    </citation>
    <scope>NUCLEOTIDE SEQUENCE [LARGE SCALE GENOMIC DNA]</scope>
    <source>
        <strain evidence="2 3">FME14</strain>
    </source>
</reference>
<name>A0ABR9FSZ1_9GAMM</name>
<feature type="chain" id="PRO_5047327813" description="Lipoprotein" evidence="1">
    <location>
        <begin position="24"/>
        <end position="141"/>
    </location>
</feature>
<gene>
    <name evidence="2" type="ORF">EI167_21240</name>
</gene>
<organism evidence="2 3">
    <name type="scientific">Pseudoalteromonas prydzensis</name>
    <dbReference type="NCBI Taxonomy" id="182141"/>
    <lineage>
        <taxon>Bacteria</taxon>
        <taxon>Pseudomonadati</taxon>
        <taxon>Pseudomonadota</taxon>
        <taxon>Gammaproteobacteria</taxon>
        <taxon>Alteromonadales</taxon>
        <taxon>Pseudoalteromonadaceae</taxon>
        <taxon>Pseudoalteromonas</taxon>
    </lineage>
</organism>
<evidence type="ECO:0000256" key="1">
    <source>
        <dbReference type="SAM" id="SignalP"/>
    </source>
</evidence>
<evidence type="ECO:0000313" key="3">
    <source>
        <dbReference type="Proteomes" id="UP000707245"/>
    </source>
</evidence>
<evidence type="ECO:0000313" key="2">
    <source>
        <dbReference type="EMBL" id="MBE0459898.1"/>
    </source>
</evidence>
<accession>A0ABR9FSZ1</accession>
<feature type="signal peptide" evidence="1">
    <location>
        <begin position="1"/>
        <end position="23"/>
    </location>
</feature>